<evidence type="ECO:0000313" key="2">
    <source>
        <dbReference type="EMBL" id="BFF89198.1"/>
    </source>
</evidence>
<keyword evidence="3" id="KW-1185">Reference proteome</keyword>
<sequence>MSNMQDVPLADPEEGIAGSVASSTATPKSSSLKRFFKLSKKPHNLQDELQDVTESAVRQKDASKNNTVGRFFTRFKHAHKDGSEEPSSSPSNEATDAGEEHELEQVQRKNKPSPNMKPTIKESISGYWKQLFNRTKTQKQDGIGAMSDGVEEVHELQQVKQDQSQLDEMSEGQDDREEEAETPNVNQQQQPAVVDMTLQELQNEFDKH</sequence>
<name>A0AAU9F5V7_DROMD</name>
<gene>
    <name evidence="2" type="ORF">DMAD_08002</name>
</gene>
<feature type="compositionally biased region" description="Basic residues" evidence="1">
    <location>
        <begin position="34"/>
        <end position="43"/>
    </location>
</feature>
<dbReference type="AlphaFoldDB" id="A0AAU9F5V7"/>
<dbReference type="EMBL" id="AP029263">
    <property type="protein sequence ID" value="BFF89198.1"/>
    <property type="molecule type" value="Genomic_DNA"/>
</dbReference>
<protein>
    <submittedName>
        <fullName evidence="2">Uncharacterized protein</fullName>
    </submittedName>
</protein>
<feature type="compositionally biased region" description="Basic and acidic residues" evidence="1">
    <location>
        <begin position="98"/>
        <end position="107"/>
    </location>
</feature>
<feature type="compositionally biased region" description="Polar residues" evidence="1">
    <location>
        <begin position="158"/>
        <end position="167"/>
    </location>
</feature>
<reference evidence="2 3" key="1">
    <citation type="submission" date="2024-02" db="EMBL/GenBank/DDBJ databases">
        <title>A chromosome-level genome assembly of Drosophila madeirensis, a fruit fly species endemic to Madeira island.</title>
        <authorList>
            <person name="Tomihara K."/>
            <person name="Llopart A."/>
            <person name="Yamamoto D."/>
        </authorList>
    </citation>
    <scope>NUCLEOTIDE SEQUENCE [LARGE SCALE GENOMIC DNA]</scope>
    <source>
        <strain evidence="2 3">RF1</strain>
    </source>
</reference>
<dbReference type="Proteomes" id="UP001500889">
    <property type="component" value="Chromosome O"/>
</dbReference>
<accession>A0AAU9F5V7</accession>
<feature type="region of interest" description="Disordered" evidence="1">
    <location>
        <begin position="1"/>
        <end position="122"/>
    </location>
</feature>
<evidence type="ECO:0000313" key="3">
    <source>
        <dbReference type="Proteomes" id="UP001500889"/>
    </source>
</evidence>
<evidence type="ECO:0000256" key="1">
    <source>
        <dbReference type="SAM" id="MobiDB-lite"/>
    </source>
</evidence>
<feature type="compositionally biased region" description="Acidic residues" evidence="1">
    <location>
        <begin position="168"/>
        <end position="181"/>
    </location>
</feature>
<feature type="region of interest" description="Disordered" evidence="1">
    <location>
        <begin position="138"/>
        <end position="208"/>
    </location>
</feature>
<organism evidence="2 3">
    <name type="scientific">Drosophila madeirensis</name>
    <name type="common">Fruit fly</name>
    <dbReference type="NCBI Taxonomy" id="30013"/>
    <lineage>
        <taxon>Eukaryota</taxon>
        <taxon>Metazoa</taxon>
        <taxon>Ecdysozoa</taxon>
        <taxon>Arthropoda</taxon>
        <taxon>Hexapoda</taxon>
        <taxon>Insecta</taxon>
        <taxon>Pterygota</taxon>
        <taxon>Neoptera</taxon>
        <taxon>Endopterygota</taxon>
        <taxon>Diptera</taxon>
        <taxon>Brachycera</taxon>
        <taxon>Muscomorpha</taxon>
        <taxon>Ephydroidea</taxon>
        <taxon>Drosophilidae</taxon>
        <taxon>Drosophila</taxon>
        <taxon>Sophophora</taxon>
    </lineage>
</organism>
<proteinExistence type="predicted"/>